<keyword evidence="1 3" id="KW-0560">Oxidoreductase</keyword>
<dbReference type="Gene3D" id="3.10.20.440">
    <property type="entry name" value="2Fe-2S iron-sulphur cluster binding domain, sarcosine oxidase, alpha subunit, N-terminal domain"/>
    <property type="match status" value="1"/>
</dbReference>
<dbReference type="GO" id="GO:0050622">
    <property type="term" value="F:glycine dehydrogenase (cyanide-forming) activity"/>
    <property type="evidence" value="ECO:0007669"/>
    <property type="project" value="UniProtKB-EC"/>
</dbReference>
<gene>
    <name evidence="3" type="primary">hcnA3</name>
    <name evidence="3" type="ORF">VPARA_53720</name>
</gene>
<evidence type="ECO:0000313" key="3">
    <source>
        <dbReference type="EMBL" id="KLN53533.1"/>
    </source>
</evidence>
<dbReference type="Proteomes" id="UP000035170">
    <property type="component" value="Unassembled WGS sequence"/>
</dbReference>
<evidence type="ECO:0000313" key="4">
    <source>
        <dbReference type="Proteomes" id="UP000035170"/>
    </source>
</evidence>
<protein>
    <submittedName>
        <fullName evidence="3">Hydrogen cyanide synthase subunit HcnA</fullName>
        <ecNumber evidence="3">1.4.99.5</ecNumber>
    </submittedName>
</protein>
<comment type="caution">
    <text evidence="3">The sequence shown here is derived from an EMBL/GenBank/DDBJ whole genome shotgun (WGS) entry which is preliminary data.</text>
</comment>
<organism evidence="3 4">
    <name type="scientific">Variovorax paradoxus</name>
    <dbReference type="NCBI Taxonomy" id="34073"/>
    <lineage>
        <taxon>Bacteria</taxon>
        <taxon>Pseudomonadati</taxon>
        <taxon>Pseudomonadota</taxon>
        <taxon>Betaproteobacteria</taxon>
        <taxon>Burkholderiales</taxon>
        <taxon>Comamonadaceae</taxon>
        <taxon>Variovorax</taxon>
    </lineage>
</organism>
<dbReference type="PATRIC" id="fig|34073.19.peg.5492"/>
<proteinExistence type="predicted"/>
<dbReference type="Pfam" id="PF13510">
    <property type="entry name" value="Fer2_4"/>
    <property type="match status" value="1"/>
</dbReference>
<accession>A0A0H2LTF6</accession>
<evidence type="ECO:0000259" key="2">
    <source>
        <dbReference type="PROSITE" id="PS51085"/>
    </source>
</evidence>
<sequence length="105" mass="11374">MFKPIDLPAAEQRKSIVIHVEGREIQVREGQTLATALLGAGVVPFRKTSVSGAPRAPLCLMGVCFDCLVEVDGSQNLQSCLVEVKNGMRVRLPTGARRIKNEETA</sequence>
<dbReference type="InterPro" id="IPR036010">
    <property type="entry name" value="2Fe-2S_ferredoxin-like_sf"/>
</dbReference>
<dbReference type="InterPro" id="IPR042204">
    <property type="entry name" value="2Fe-2S-bd_N"/>
</dbReference>
<dbReference type="EMBL" id="JZWI01000033">
    <property type="protein sequence ID" value="KLN53533.1"/>
    <property type="molecule type" value="Genomic_DNA"/>
</dbReference>
<dbReference type="RefSeq" id="WP_047786694.1">
    <property type="nucleotide sequence ID" value="NZ_JZWI01000033.1"/>
</dbReference>
<dbReference type="SUPFAM" id="SSF54292">
    <property type="entry name" value="2Fe-2S ferredoxin-like"/>
    <property type="match status" value="1"/>
</dbReference>
<dbReference type="InterPro" id="IPR001041">
    <property type="entry name" value="2Fe-2S_ferredoxin-type"/>
</dbReference>
<dbReference type="EC" id="1.4.99.5" evidence="3"/>
<keyword evidence="4" id="KW-1185">Reference proteome</keyword>
<name>A0A0H2LTF6_VARPD</name>
<dbReference type="PROSITE" id="PS51085">
    <property type="entry name" value="2FE2S_FER_2"/>
    <property type="match status" value="1"/>
</dbReference>
<dbReference type="GO" id="GO:0051536">
    <property type="term" value="F:iron-sulfur cluster binding"/>
    <property type="evidence" value="ECO:0007669"/>
    <property type="project" value="InterPro"/>
</dbReference>
<evidence type="ECO:0000256" key="1">
    <source>
        <dbReference type="ARBA" id="ARBA00023002"/>
    </source>
</evidence>
<dbReference type="AlphaFoldDB" id="A0A0H2LTF6"/>
<reference evidence="3 4" key="1">
    <citation type="submission" date="2015-03" db="EMBL/GenBank/DDBJ databases">
        <title>Genome sequence of Variovorax paradoxus TBEA6.</title>
        <authorList>
            <person name="Poehlein A."/>
            <person name="Schuldes J."/>
            <person name="Wuebbeler J.H."/>
            <person name="Hiessl S."/>
            <person name="Steinbuechel A."/>
            <person name="Daniel R."/>
        </authorList>
    </citation>
    <scope>NUCLEOTIDE SEQUENCE [LARGE SCALE GENOMIC DNA]</scope>
    <source>
        <strain evidence="3 4">TBEA6</strain>
    </source>
</reference>
<feature type="domain" description="2Fe-2S ferredoxin-type" evidence="2">
    <location>
        <begin position="14"/>
        <end position="96"/>
    </location>
</feature>